<dbReference type="GO" id="GO:0005762">
    <property type="term" value="C:mitochondrial large ribosomal subunit"/>
    <property type="evidence" value="ECO:0007669"/>
    <property type="project" value="InterPro"/>
</dbReference>
<dbReference type="OrthoDB" id="18529at2759"/>
<feature type="domain" description="Large ribosomal subunit protein mL59" evidence="1">
    <location>
        <begin position="48"/>
        <end position="215"/>
    </location>
</feature>
<dbReference type="GO" id="GO:0003735">
    <property type="term" value="F:structural constituent of ribosome"/>
    <property type="evidence" value="ECO:0007669"/>
    <property type="project" value="InterPro"/>
</dbReference>
<organism evidence="2 3">
    <name type="scientific">Hanseniaspora uvarum</name>
    <name type="common">Yeast</name>
    <name type="synonym">Kloeckera apiculata</name>
    <dbReference type="NCBI Taxonomy" id="29833"/>
    <lineage>
        <taxon>Eukaryota</taxon>
        <taxon>Fungi</taxon>
        <taxon>Dikarya</taxon>
        <taxon>Ascomycota</taxon>
        <taxon>Saccharomycotina</taxon>
        <taxon>Saccharomycetes</taxon>
        <taxon>Saccharomycodales</taxon>
        <taxon>Saccharomycodaceae</taxon>
        <taxon>Hanseniaspora</taxon>
    </lineage>
</organism>
<comment type="caution">
    <text evidence="2">The sequence shown here is derived from an EMBL/GenBank/DDBJ whole genome shotgun (WGS) entry which is preliminary data.</text>
</comment>
<protein>
    <recommendedName>
        <fullName evidence="1">Large ribosomal subunit protein mL59 domain-containing protein</fullName>
    </recommendedName>
</protein>
<dbReference type="Pfam" id="PF18126">
    <property type="entry name" value="Mitoc_mL59"/>
    <property type="match status" value="1"/>
</dbReference>
<dbReference type="EMBL" id="LPNN01000010">
    <property type="protein sequence ID" value="OEJ81729.1"/>
    <property type="molecule type" value="Genomic_DNA"/>
</dbReference>
<dbReference type="InterPro" id="IPR037507">
    <property type="entry name" value="Ribosomal_mL59"/>
</dbReference>
<gene>
    <name evidence="2" type="ORF">AWRI3580_g3860</name>
</gene>
<proteinExistence type="predicted"/>
<dbReference type="AlphaFoldDB" id="A0A1E5R495"/>
<dbReference type="Proteomes" id="UP000095358">
    <property type="component" value="Unassembled WGS sequence"/>
</dbReference>
<sequence length="239" mass="28287">MLRINQVLRQERNIENVLKHIKALQIVQNTAKPQQEVYTDLFENLPENVKSFFAKYPPNLKYKKTFSSSIDPLKNPFLPSINPLTKVWENPDYNKEDYKQIYHVCYRYGLVDFLPKPDSLTTKEQLSHFVEPVTNEVIDLNSMSKLKRNLKVVKEYSKVDTFFEEKIEDLNKNVINELQDIIIIRKEREEKHLAKQKQMEAAIANMDNIIVNWKTDPKKKEAYMNRQKINAAKKLKLFA</sequence>
<accession>A0A1E5R495</accession>
<dbReference type="PANTHER" id="PTHR28041:SF1">
    <property type="entry name" value="LARGE RIBOSOMAL SUBUNIT PROTEIN ML59"/>
    <property type="match status" value="1"/>
</dbReference>
<keyword evidence="3" id="KW-1185">Reference proteome</keyword>
<evidence type="ECO:0000259" key="1">
    <source>
        <dbReference type="Pfam" id="PF18126"/>
    </source>
</evidence>
<reference evidence="3" key="1">
    <citation type="journal article" date="2016" name="Genome Announc.">
        <title>Genome sequences of three species of Hanseniaspora isolated from spontaneous wine fermentations.</title>
        <authorList>
            <person name="Sternes P.R."/>
            <person name="Lee D."/>
            <person name="Kutyna D.R."/>
            <person name="Borneman A.R."/>
        </authorList>
    </citation>
    <scope>NUCLEOTIDE SEQUENCE [LARGE SCALE GENOMIC DNA]</scope>
    <source>
        <strain evidence="3">AWRI3580</strain>
    </source>
</reference>
<dbReference type="VEuPathDB" id="FungiDB:AWRI3580_g3860"/>
<dbReference type="InterPro" id="IPR040922">
    <property type="entry name" value="Ribosomal_mL59_dom"/>
</dbReference>
<dbReference type="STRING" id="29833.A0A1E5R495"/>
<evidence type="ECO:0000313" key="2">
    <source>
        <dbReference type="EMBL" id="OEJ81729.1"/>
    </source>
</evidence>
<dbReference type="PANTHER" id="PTHR28041">
    <property type="entry name" value="54S RIBOSOMAL PROTEIN L25, MITOCHONDRIAL"/>
    <property type="match status" value="1"/>
</dbReference>
<name>A0A1E5R495_HANUV</name>
<evidence type="ECO:0000313" key="3">
    <source>
        <dbReference type="Proteomes" id="UP000095358"/>
    </source>
</evidence>